<organism evidence="17 18">
    <name type="scientific">Filimonas lacunae</name>
    <dbReference type="NCBI Taxonomy" id="477680"/>
    <lineage>
        <taxon>Bacteria</taxon>
        <taxon>Pseudomonadati</taxon>
        <taxon>Bacteroidota</taxon>
        <taxon>Chitinophagia</taxon>
        <taxon>Chitinophagales</taxon>
        <taxon>Chitinophagaceae</taxon>
        <taxon>Filimonas</taxon>
    </lineage>
</organism>
<evidence type="ECO:0000313" key="17">
    <source>
        <dbReference type="EMBL" id="SIT31521.1"/>
    </source>
</evidence>
<gene>
    <name evidence="17" type="ORF">SAMN05421788_110209</name>
</gene>
<keyword evidence="5 12" id="KW-0812">Transmembrane</keyword>
<keyword evidence="9 13" id="KW-0798">TonB box</keyword>
<dbReference type="InterPro" id="IPR039426">
    <property type="entry name" value="TonB-dep_rcpt-like"/>
</dbReference>
<feature type="signal peptide" evidence="14">
    <location>
        <begin position="1"/>
        <end position="21"/>
    </location>
</feature>
<dbReference type="InterPro" id="IPR036942">
    <property type="entry name" value="Beta-barrel_TonB_sf"/>
</dbReference>
<dbReference type="PANTHER" id="PTHR32552">
    <property type="entry name" value="FERRICHROME IRON RECEPTOR-RELATED"/>
    <property type="match status" value="1"/>
</dbReference>
<keyword evidence="11 12" id="KW-0998">Cell outer membrane</keyword>
<dbReference type="RefSeq" id="WP_076381783.1">
    <property type="nucleotide sequence ID" value="NZ_AP017422.1"/>
</dbReference>
<evidence type="ECO:0000256" key="3">
    <source>
        <dbReference type="ARBA" id="ARBA00022452"/>
    </source>
</evidence>
<dbReference type="PROSITE" id="PS52016">
    <property type="entry name" value="TONB_DEPENDENT_REC_3"/>
    <property type="match status" value="1"/>
</dbReference>
<dbReference type="GO" id="GO:0015344">
    <property type="term" value="F:siderophore uptake transmembrane transporter activity"/>
    <property type="evidence" value="ECO:0007669"/>
    <property type="project" value="TreeGrafter"/>
</dbReference>
<evidence type="ECO:0000256" key="11">
    <source>
        <dbReference type="ARBA" id="ARBA00023237"/>
    </source>
</evidence>
<dbReference type="Gene3D" id="2.170.130.10">
    <property type="entry name" value="TonB-dependent receptor, plug domain"/>
    <property type="match status" value="1"/>
</dbReference>
<feature type="chain" id="PRO_5030022653" evidence="14">
    <location>
        <begin position="22"/>
        <end position="858"/>
    </location>
</feature>
<evidence type="ECO:0000256" key="9">
    <source>
        <dbReference type="ARBA" id="ARBA00023077"/>
    </source>
</evidence>
<evidence type="ECO:0000256" key="5">
    <source>
        <dbReference type="ARBA" id="ARBA00022692"/>
    </source>
</evidence>
<keyword evidence="8" id="KW-0406">Ion transport</keyword>
<keyword evidence="2 12" id="KW-0813">Transport</keyword>
<evidence type="ECO:0000259" key="15">
    <source>
        <dbReference type="Pfam" id="PF00593"/>
    </source>
</evidence>
<dbReference type="SUPFAM" id="SSF56935">
    <property type="entry name" value="Porins"/>
    <property type="match status" value="1"/>
</dbReference>
<comment type="similarity">
    <text evidence="12 13">Belongs to the TonB-dependent receptor family.</text>
</comment>
<evidence type="ECO:0000256" key="14">
    <source>
        <dbReference type="SAM" id="SignalP"/>
    </source>
</evidence>
<dbReference type="OrthoDB" id="9775095at2"/>
<dbReference type="GO" id="GO:0009279">
    <property type="term" value="C:cell outer membrane"/>
    <property type="evidence" value="ECO:0007669"/>
    <property type="project" value="UniProtKB-SubCell"/>
</dbReference>
<sequence>MSLKKIGALLTACLFTTILLGQQGSVSGNVKTSTGAPLSSAVISIAGKNIHTIANDSGFFRINDLAYGNYSLAVIYLGEVLLTQQITVNQPTQELQLLASPSARMIDEVKIIGVKPVIARQSEYVSKMPLNSMENSQVYTGITSTLITQQKVYNLDDVVRNAPGINKSNDNWPGSLMYGGATYVSRGFGTEVRALNGLACNVVMPSDVQNVSRIEVIKGPSATLFGSVITSYGGLINRVTKKPYEEFSVAADASAGSYNFQRLGLDVNLPLNKDKTFLSRLNVATSTQGNFTDNGGYTKNTMIAPSFTYKLNDKVRIDLSSEIYNTLSAGNSMGVMFTLMPSAIKQYTRQILTDNHIPEANINYIMSQMPSTVKEAFGTENVNEFGLDRFRSFMNKNIEAKSQAMNLNATVQYKISPQWTSTTSALYLSGSDDGYEARYVLLPNVVPALLNSLSSGVPKFGTPGADYLGRNSRHFESSVSSSQLQQNFTGDFKIGGMRNRMVIGLDYYYFRSSSVWRNFTGTLFTVPYEGFFDVVKIRDSAANYYDFEKTRLDNIFATKQNKNNTDYGVNNSIYSVFVNDVLNISDNLLINAGARLDRFVAKGNYDGVSNQWKDGYKQNAFSPKVGLVYQPLREKLSLFANYQTGFNNRSGAGEDNKPFKPEHSYQWETGVKYALFNGNFTGTVSYYNITVNDIVRTNPKNVFFSIQDGTQKSKGFEAEVLGNPLPQFNVMLGYAYNDSRYVRADSTVNGLRPTTAGPYHQANLWLHYHFITKNFLNNFSIGAGGNYVGQTFAMNLNPDGAFIVPAYTLVNAKVSYDRNNYSFTLRVNNLLDENIWTGANSIRPQMPRQFVGSVAIKL</sequence>
<dbReference type="EMBL" id="FTOR01000010">
    <property type="protein sequence ID" value="SIT31521.1"/>
    <property type="molecule type" value="Genomic_DNA"/>
</dbReference>
<accession>A0A173MA88</accession>
<dbReference type="Pfam" id="PF13715">
    <property type="entry name" value="CarbopepD_reg_2"/>
    <property type="match status" value="1"/>
</dbReference>
<evidence type="ECO:0000256" key="4">
    <source>
        <dbReference type="ARBA" id="ARBA00022496"/>
    </source>
</evidence>
<evidence type="ECO:0000313" key="18">
    <source>
        <dbReference type="Proteomes" id="UP000186917"/>
    </source>
</evidence>
<dbReference type="InterPro" id="IPR012910">
    <property type="entry name" value="Plug_dom"/>
</dbReference>
<dbReference type="Pfam" id="PF00593">
    <property type="entry name" value="TonB_dep_Rec_b-barrel"/>
    <property type="match status" value="1"/>
</dbReference>
<evidence type="ECO:0000256" key="12">
    <source>
        <dbReference type="PROSITE-ProRule" id="PRU01360"/>
    </source>
</evidence>
<evidence type="ECO:0000259" key="16">
    <source>
        <dbReference type="Pfam" id="PF07715"/>
    </source>
</evidence>
<evidence type="ECO:0000256" key="2">
    <source>
        <dbReference type="ARBA" id="ARBA00022448"/>
    </source>
</evidence>
<evidence type="ECO:0000256" key="6">
    <source>
        <dbReference type="ARBA" id="ARBA00022729"/>
    </source>
</evidence>
<reference evidence="18" key="1">
    <citation type="submission" date="2017-01" db="EMBL/GenBank/DDBJ databases">
        <authorList>
            <person name="Varghese N."/>
            <person name="Submissions S."/>
        </authorList>
    </citation>
    <scope>NUCLEOTIDE SEQUENCE [LARGE SCALE GENOMIC DNA]</scope>
    <source>
        <strain evidence="18">DSM 21054</strain>
    </source>
</reference>
<dbReference type="SUPFAM" id="SSF49452">
    <property type="entry name" value="Starch-binding domain-like"/>
    <property type="match status" value="1"/>
</dbReference>
<dbReference type="PANTHER" id="PTHR32552:SF68">
    <property type="entry name" value="FERRICHROME OUTER MEMBRANE TRANSPORTER_PHAGE RECEPTOR"/>
    <property type="match status" value="1"/>
</dbReference>
<evidence type="ECO:0000256" key="13">
    <source>
        <dbReference type="RuleBase" id="RU003357"/>
    </source>
</evidence>
<evidence type="ECO:0000256" key="10">
    <source>
        <dbReference type="ARBA" id="ARBA00023136"/>
    </source>
</evidence>
<dbReference type="Gene3D" id="2.60.40.1120">
    <property type="entry name" value="Carboxypeptidase-like, regulatory domain"/>
    <property type="match status" value="1"/>
</dbReference>
<name>A0A173MA88_9BACT</name>
<dbReference type="Proteomes" id="UP000186917">
    <property type="component" value="Unassembled WGS sequence"/>
</dbReference>
<proteinExistence type="inferred from homology"/>
<dbReference type="InterPro" id="IPR013784">
    <property type="entry name" value="Carb-bd-like_fold"/>
</dbReference>
<evidence type="ECO:0000256" key="7">
    <source>
        <dbReference type="ARBA" id="ARBA00023004"/>
    </source>
</evidence>
<dbReference type="GO" id="GO:0030246">
    <property type="term" value="F:carbohydrate binding"/>
    <property type="evidence" value="ECO:0007669"/>
    <property type="project" value="InterPro"/>
</dbReference>
<keyword evidence="7" id="KW-0408">Iron</keyword>
<keyword evidence="18" id="KW-1185">Reference proteome</keyword>
<dbReference type="Pfam" id="PF07715">
    <property type="entry name" value="Plug"/>
    <property type="match status" value="1"/>
</dbReference>
<dbReference type="CDD" id="cd01347">
    <property type="entry name" value="ligand_gated_channel"/>
    <property type="match status" value="1"/>
</dbReference>
<evidence type="ECO:0000256" key="8">
    <source>
        <dbReference type="ARBA" id="ARBA00023065"/>
    </source>
</evidence>
<comment type="subcellular location">
    <subcellularLocation>
        <location evidence="1 12">Cell outer membrane</location>
        <topology evidence="1 12">Multi-pass membrane protein</topology>
    </subcellularLocation>
</comment>
<dbReference type="KEGG" id="fln:FLA_0465"/>
<evidence type="ECO:0000256" key="1">
    <source>
        <dbReference type="ARBA" id="ARBA00004571"/>
    </source>
</evidence>
<feature type="domain" description="TonB-dependent receptor-like beta-barrel" evidence="15">
    <location>
        <begin position="392"/>
        <end position="830"/>
    </location>
</feature>
<protein>
    <submittedName>
        <fullName evidence="17">Iron complex outermembrane recepter protein</fullName>
    </submittedName>
</protein>
<dbReference type="InterPro" id="IPR000531">
    <property type="entry name" value="Beta-barrel_TonB"/>
</dbReference>
<feature type="domain" description="TonB-dependent receptor plug" evidence="16">
    <location>
        <begin position="134"/>
        <end position="227"/>
    </location>
</feature>
<keyword evidence="10 12" id="KW-0472">Membrane</keyword>
<keyword evidence="6 14" id="KW-0732">Signal</keyword>
<dbReference type="InterPro" id="IPR037066">
    <property type="entry name" value="Plug_dom_sf"/>
</dbReference>
<dbReference type="STRING" id="477680.SAMN05421788_110209"/>
<keyword evidence="3 12" id="KW-1134">Transmembrane beta strand</keyword>
<keyword evidence="4" id="KW-0410">Iron transport</keyword>
<dbReference type="Gene3D" id="2.40.170.20">
    <property type="entry name" value="TonB-dependent receptor, beta-barrel domain"/>
    <property type="match status" value="1"/>
</dbReference>
<dbReference type="AlphaFoldDB" id="A0A173MA88"/>